<gene>
    <name evidence="1" type="ORF">Pmgp_00465</name>
</gene>
<accession>A0A4Y7RWS0</accession>
<evidence type="ECO:0008006" key="3">
    <source>
        <dbReference type="Google" id="ProtNLM"/>
    </source>
</evidence>
<protein>
    <recommendedName>
        <fullName evidence="3">N-acetyltransferase domain-containing protein</fullName>
    </recommendedName>
</protein>
<evidence type="ECO:0000313" key="1">
    <source>
        <dbReference type="EMBL" id="TEB13169.1"/>
    </source>
</evidence>
<dbReference type="Proteomes" id="UP000297597">
    <property type="component" value="Unassembled WGS sequence"/>
</dbReference>
<sequence>MLKKEVLLVSELAETDILQMYELMIKYYSNLDPDIFRNDLKEKSQVLLFRDDDGTIAGFTSSMIIRLNIEGVVAKLLYSGDTVMDRRYWNWSHLQNNWFNYISSLPEFKEGDFYWILLSKGYRTYRYLPFYFNLFWPRYDAPTPPFVRALIEGFANLKFPDEFDPANGIIRSVWDYVKPGVADIKKRHLRDPHIEYFSRVNPGYIRGDELVCVAELSHRGIKESTHKYFVQS</sequence>
<comment type="caution">
    <text evidence="1">The sequence shown here is derived from an EMBL/GenBank/DDBJ whole genome shotgun (WGS) entry which is preliminary data.</text>
</comment>
<dbReference type="OrthoDB" id="333393at2"/>
<dbReference type="EMBL" id="QFFZ01000003">
    <property type="protein sequence ID" value="TEB13169.1"/>
    <property type="molecule type" value="Genomic_DNA"/>
</dbReference>
<evidence type="ECO:0000313" key="2">
    <source>
        <dbReference type="Proteomes" id="UP000297597"/>
    </source>
</evidence>
<dbReference type="RefSeq" id="WP_134212349.1">
    <property type="nucleotide sequence ID" value="NZ_QFFZ01000003.1"/>
</dbReference>
<dbReference type="AlphaFoldDB" id="A0A4Y7RWS0"/>
<organism evidence="1 2">
    <name type="scientific">Pelotomaculum propionicicum</name>
    <dbReference type="NCBI Taxonomy" id="258475"/>
    <lineage>
        <taxon>Bacteria</taxon>
        <taxon>Bacillati</taxon>
        <taxon>Bacillota</taxon>
        <taxon>Clostridia</taxon>
        <taxon>Eubacteriales</taxon>
        <taxon>Desulfotomaculaceae</taxon>
        <taxon>Pelotomaculum</taxon>
    </lineage>
</organism>
<proteinExistence type="predicted"/>
<name>A0A4Y7RWS0_9FIRM</name>
<reference evidence="1 2" key="1">
    <citation type="journal article" date="2018" name="Environ. Microbiol.">
        <title>Novel energy conservation strategies and behaviour of Pelotomaculum schinkii driving syntrophic propionate catabolism.</title>
        <authorList>
            <person name="Hidalgo-Ahumada C.A.P."/>
            <person name="Nobu M.K."/>
            <person name="Narihiro T."/>
            <person name="Tamaki H."/>
            <person name="Liu W.T."/>
            <person name="Kamagata Y."/>
            <person name="Stams A.J.M."/>
            <person name="Imachi H."/>
            <person name="Sousa D.Z."/>
        </authorList>
    </citation>
    <scope>NUCLEOTIDE SEQUENCE [LARGE SCALE GENOMIC DNA]</scope>
    <source>
        <strain evidence="1 2">MGP</strain>
    </source>
</reference>
<keyword evidence="2" id="KW-1185">Reference proteome</keyword>